<keyword evidence="4" id="KW-1133">Transmembrane helix</keyword>
<comment type="catalytic activity">
    <reaction evidence="2">
        <text>2 GTP = 3',3'-c-di-GMP + 2 diphosphate</text>
        <dbReference type="Rhea" id="RHEA:24898"/>
        <dbReference type="ChEBI" id="CHEBI:33019"/>
        <dbReference type="ChEBI" id="CHEBI:37565"/>
        <dbReference type="ChEBI" id="CHEBI:58805"/>
        <dbReference type="EC" id="2.7.7.65"/>
    </reaction>
</comment>
<name>A0ABS2WT34_9BACT</name>
<reference evidence="9" key="1">
    <citation type="submission" date="2021-02" db="EMBL/GenBank/DDBJ databases">
        <title>Sulfurospirillum tamanensis sp. nov.</title>
        <authorList>
            <person name="Merkel A.Y."/>
        </authorList>
    </citation>
    <scope>NUCLEOTIDE SEQUENCE [LARGE SCALE GENOMIC DNA]</scope>
    <source>
        <strain evidence="9">T05b</strain>
    </source>
</reference>
<dbReference type="InterPro" id="IPR035965">
    <property type="entry name" value="PAS-like_dom_sf"/>
</dbReference>
<feature type="coiled-coil region" evidence="3">
    <location>
        <begin position="439"/>
        <end position="466"/>
    </location>
</feature>
<dbReference type="InterPro" id="IPR000014">
    <property type="entry name" value="PAS"/>
</dbReference>
<gene>
    <name evidence="8" type="ORF">JWV37_08485</name>
</gene>
<organism evidence="8 9">
    <name type="scientific">Sulfurospirillum tamanense</name>
    <dbReference type="NCBI Taxonomy" id="2813362"/>
    <lineage>
        <taxon>Bacteria</taxon>
        <taxon>Pseudomonadati</taxon>
        <taxon>Campylobacterota</taxon>
        <taxon>Epsilonproteobacteria</taxon>
        <taxon>Campylobacterales</taxon>
        <taxon>Sulfurospirillaceae</taxon>
        <taxon>Sulfurospirillum</taxon>
    </lineage>
</organism>
<dbReference type="InterPro" id="IPR000700">
    <property type="entry name" value="PAS-assoc_C"/>
</dbReference>
<dbReference type="Pfam" id="PF13426">
    <property type="entry name" value="PAS_9"/>
    <property type="match status" value="1"/>
</dbReference>
<evidence type="ECO:0000256" key="4">
    <source>
        <dbReference type="SAM" id="Phobius"/>
    </source>
</evidence>
<dbReference type="PROSITE" id="PS50113">
    <property type="entry name" value="PAC"/>
    <property type="match status" value="1"/>
</dbReference>
<dbReference type="SMART" id="SM00267">
    <property type="entry name" value="GGDEF"/>
    <property type="match status" value="1"/>
</dbReference>
<evidence type="ECO:0000256" key="3">
    <source>
        <dbReference type="SAM" id="Coils"/>
    </source>
</evidence>
<dbReference type="PROSITE" id="PS50112">
    <property type="entry name" value="PAS"/>
    <property type="match status" value="2"/>
</dbReference>
<dbReference type="Pfam" id="PF00990">
    <property type="entry name" value="GGDEF"/>
    <property type="match status" value="1"/>
</dbReference>
<dbReference type="PROSITE" id="PS50887">
    <property type="entry name" value="GGDEF"/>
    <property type="match status" value="1"/>
</dbReference>
<reference evidence="8 9" key="2">
    <citation type="submission" date="2021-02" db="EMBL/GenBank/DDBJ databases">
        <title>Sulfurospirillum tamanensis sp. nov.</title>
        <authorList>
            <person name="Frolova A."/>
            <person name="Merkel A."/>
            <person name="Slobodkin A."/>
        </authorList>
    </citation>
    <scope>NUCLEOTIDE SEQUENCE [LARGE SCALE GENOMIC DNA]</scope>
    <source>
        <strain evidence="8 9">T05b</strain>
    </source>
</reference>
<keyword evidence="4" id="KW-0472">Membrane</keyword>
<dbReference type="PANTHER" id="PTHR45138:SF9">
    <property type="entry name" value="DIGUANYLATE CYCLASE DGCM-RELATED"/>
    <property type="match status" value="1"/>
</dbReference>
<evidence type="ECO:0000256" key="2">
    <source>
        <dbReference type="ARBA" id="ARBA00034247"/>
    </source>
</evidence>
<dbReference type="InterPro" id="IPR000160">
    <property type="entry name" value="GGDEF_dom"/>
</dbReference>
<dbReference type="Gene3D" id="3.30.450.20">
    <property type="entry name" value="PAS domain"/>
    <property type="match status" value="2"/>
</dbReference>
<dbReference type="EC" id="2.7.7.65" evidence="1"/>
<sequence>MKRLRLLSSYVLLYCLLQGAASYFLLQRYNNDAKTQAELSKSHFVATYQTTLNTFRLLPLHVFEGMIYFREFTTMVANASEASLETKEHLRKTIFQALKPVFESHLSPHGFNQLQLHLRTGERFVQLFDPLTYGDNLLHLASIKNLYDTPRFSEGLNSISGDYHYFFPLYAERAFVGYIEMSLPFETLMQRTIPLLKEYHQALILKDSQTGQNILKPLQDSLSKGVTSNTLLTYYENQKQPLSSSYLSFTLAIPEVDGSVSGELLAVQNNLTIATLYKQAVQDFLFSAILLVLGLIMFALYQKQKNLARTLVQHDEAIEETVQERTDALVKHNSFMRSLFHTIPLPAFLNDKEGRFVECNEAFAKLFRLSKEQIMGALFEEIMDKVAAEEARNANAYVLKIQHPFSYEYRMSIGGVLRDFVIHKNVLKENEHIVGAVGIMQEITERKNYQLSLERALEENNTQKQKLAQDHSIINRYAIYVKLDTVGVITEASEAMAHVSGFSKSELVGKGWYHFCIEPPESIVELRERMRTKADWEGKLSFERKDGNTYWLHCSLIAQFSKDGTKTGYLVFAKDISNEVRIKGLIYIDELTQIYNRKKLNETLISALHIAQRYPDEQSAFILFDIDDFKAVNDTHGHLVGDSILQELSALVAKNLRDVDTFARWGGEEFAVIAPKTSLEGALKITEKLRHLVSSHHFKNVEHITCSFGITEIKPTDTQDDLLKRADEALYSSKSKGKNRIEFLG</sequence>
<feature type="domain" description="GGDEF" evidence="7">
    <location>
        <begin position="617"/>
        <end position="745"/>
    </location>
</feature>
<dbReference type="NCBIfam" id="TIGR00254">
    <property type="entry name" value="GGDEF"/>
    <property type="match status" value="1"/>
</dbReference>
<dbReference type="InterPro" id="IPR050469">
    <property type="entry name" value="Diguanylate_Cyclase"/>
</dbReference>
<proteinExistence type="predicted"/>
<evidence type="ECO:0000259" key="6">
    <source>
        <dbReference type="PROSITE" id="PS50113"/>
    </source>
</evidence>
<dbReference type="CDD" id="cd01949">
    <property type="entry name" value="GGDEF"/>
    <property type="match status" value="1"/>
</dbReference>
<evidence type="ECO:0000313" key="8">
    <source>
        <dbReference type="EMBL" id="MBN2964817.1"/>
    </source>
</evidence>
<dbReference type="InterPro" id="IPR013656">
    <property type="entry name" value="PAS_4"/>
</dbReference>
<keyword evidence="9" id="KW-1185">Reference proteome</keyword>
<dbReference type="Pfam" id="PF08448">
    <property type="entry name" value="PAS_4"/>
    <property type="match status" value="1"/>
</dbReference>
<dbReference type="NCBIfam" id="TIGR00229">
    <property type="entry name" value="sensory_box"/>
    <property type="match status" value="2"/>
</dbReference>
<dbReference type="Gene3D" id="3.30.70.270">
    <property type="match status" value="1"/>
</dbReference>
<keyword evidence="3" id="KW-0175">Coiled coil</keyword>
<dbReference type="Proteomes" id="UP000703590">
    <property type="component" value="Unassembled WGS sequence"/>
</dbReference>
<keyword evidence="4" id="KW-0812">Transmembrane</keyword>
<dbReference type="SUPFAM" id="SSF55785">
    <property type="entry name" value="PYP-like sensor domain (PAS domain)"/>
    <property type="match status" value="2"/>
</dbReference>
<evidence type="ECO:0000256" key="1">
    <source>
        <dbReference type="ARBA" id="ARBA00012528"/>
    </source>
</evidence>
<feature type="transmembrane region" description="Helical" evidence="4">
    <location>
        <begin position="284"/>
        <end position="301"/>
    </location>
</feature>
<reference evidence="8 9" key="3">
    <citation type="submission" date="2021-02" db="EMBL/GenBank/DDBJ databases">
        <authorList>
            <person name="Merkel A.Y."/>
        </authorList>
    </citation>
    <scope>NUCLEOTIDE SEQUENCE [LARGE SCALE GENOMIC DNA]</scope>
    <source>
        <strain evidence="8 9">T05b</strain>
    </source>
</reference>
<accession>A0ABS2WT34</accession>
<evidence type="ECO:0000259" key="5">
    <source>
        <dbReference type="PROSITE" id="PS50112"/>
    </source>
</evidence>
<dbReference type="SUPFAM" id="SSF55073">
    <property type="entry name" value="Nucleotide cyclase"/>
    <property type="match status" value="1"/>
</dbReference>
<dbReference type="CDD" id="cd00130">
    <property type="entry name" value="PAS"/>
    <property type="match status" value="2"/>
</dbReference>
<dbReference type="RefSeq" id="WP_205459363.1">
    <property type="nucleotide sequence ID" value="NZ_JAFHKK010000017.1"/>
</dbReference>
<evidence type="ECO:0000313" key="9">
    <source>
        <dbReference type="Proteomes" id="UP000703590"/>
    </source>
</evidence>
<dbReference type="InterPro" id="IPR029787">
    <property type="entry name" value="Nucleotide_cyclase"/>
</dbReference>
<dbReference type="InterPro" id="IPR043128">
    <property type="entry name" value="Rev_trsase/Diguanyl_cyclase"/>
</dbReference>
<protein>
    <recommendedName>
        <fullName evidence="1">diguanylate cyclase</fullName>
        <ecNumber evidence="1">2.7.7.65</ecNumber>
    </recommendedName>
</protein>
<dbReference type="EMBL" id="JAFHKK010000017">
    <property type="protein sequence ID" value="MBN2964817.1"/>
    <property type="molecule type" value="Genomic_DNA"/>
</dbReference>
<comment type="caution">
    <text evidence="8">The sequence shown here is derived from an EMBL/GenBank/DDBJ whole genome shotgun (WGS) entry which is preliminary data.</text>
</comment>
<dbReference type="SMART" id="SM00091">
    <property type="entry name" value="PAS"/>
    <property type="match status" value="2"/>
</dbReference>
<feature type="domain" description="PAS" evidence="5">
    <location>
        <begin position="483"/>
        <end position="510"/>
    </location>
</feature>
<evidence type="ECO:0000259" key="7">
    <source>
        <dbReference type="PROSITE" id="PS50887"/>
    </source>
</evidence>
<feature type="domain" description="PAC" evidence="6">
    <location>
        <begin position="536"/>
        <end position="588"/>
    </location>
</feature>
<dbReference type="PANTHER" id="PTHR45138">
    <property type="entry name" value="REGULATORY COMPONENTS OF SENSORY TRANSDUCTION SYSTEM"/>
    <property type="match status" value="1"/>
</dbReference>
<feature type="domain" description="PAS" evidence="5">
    <location>
        <begin position="332"/>
        <end position="376"/>
    </location>
</feature>